<dbReference type="CDD" id="cd04301">
    <property type="entry name" value="NAT_SF"/>
    <property type="match status" value="1"/>
</dbReference>
<name>A0A9X8WN23_9BACI</name>
<proteinExistence type="predicted"/>
<dbReference type="Gene3D" id="3.40.630.30">
    <property type="match status" value="1"/>
</dbReference>
<dbReference type="InterPro" id="IPR016181">
    <property type="entry name" value="Acyl_CoA_acyltransferase"/>
</dbReference>
<dbReference type="EMBL" id="FTMX01000011">
    <property type="protein sequence ID" value="SIS05436.1"/>
    <property type="molecule type" value="Genomic_DNA"/>
</dbReference>
<feature type="domain" description="N-acetyltransferase" evidence="1">
    <location>
        <begin position="10"/>
        <end position="175"/>
    </location>
</feature>
<dbReference type="InterPro" id="IPR051531">
    <property type="entry name" value="N-acetyltransferase"/>
</dbReference>
<dbReference type="PROSITE" id="PS51186">
    <property type="entry name" value="GNAT"/>
    <property type="match status" value="1"/>
</dbReference>
<reference evidence="2 3" key="1">
    <citation type="submission" date="2017-01" db="EMBL/GenBank/DDBJ databases">
        <authorList>
            <person name="Varghese N."/>
            <person name="Submissions S."/>
        </authorList>
    </citation>
    <scope>NUCLEOTIDE SEQUENCE [LARGE SCALE GENOMIC DNA]</scope>
    <source>
        <strain evidence="2 3">RUG2-6</strain>
    </source>
</reference>
<evidence type="ECO:0000313" key="2">
    <source>
        <dbReference type="EMBL" id="SIS05436.1"/>
    </source>
</evidence>
<sequence>MFPVLNTERLCFREIRESDAEAVFQCLSKDEVTRFYGQDSLENVEQAKDIIASFAKNYLEKRAIRWGIERKDTQELIGTIGFHAHSHKYRRAEIGYEIDPAHWRKGFASEALKEIIAYGFNDLDLTRIGAVVFLENKPSSELLLKLGFIQEGILRSYIYQNGIPHDTYVYSLLKPL</sequence>
<dbReference type="SUPFAM" id="SSF55729">
    <property type="entry name" value="Acyl-CoA N-acyltransferases (Nat)"/>
    <property type="match status" value="1"/>
</dbReference>
<comment type="caution">
    <text evidence="2">The sequence shown here is derived from an EMBL/GenBank/DDBJ whole genome shotgun (WGS) entry which is preliminary data.</text>
</comment>
<dbReference type="GO" id="GO:0008999">
    <property type="term" value="F:protein-N-terminal-alanine acetyltransferase activity"/>
    <property type="evidence" value="ECO:0007669"/>
    <property type="project" value="TreeGrafter"/>
</dbReference>
<dbReference type="PANTHER" id="PTHR43792:SF9">
    <property type="entry name" value="RIBOSOMAL-PROTEIN-ALANINE ACETYLTRANSFERASE"/>
    <property type="match status" value="1"/>
</dbReference>
<dbReference type="RefSeq" id="WP_076372127.1">
    <property type="nucleotide sequence ID" value="NZ_FTMX01000011.1"/>
</dbReference>
<gene>
    <name evidence="2" type="ORF">SAMN05878482_1116</name>
</gene>
<accession>A0A9X8WN23</accession>
<dbReference type="GO" id="GO:0005737">
    <property type="term" value="C:cytoplasm"/>
    <property type="evidence" value="ECO:0007669"/>
    <property type="project" value="TreeGrafter"/>
</dbReference>
<dbReference type="Pfam" id="PF13302">
    <property type="entry name" value="Acetyltransf_3"/>
    <property type="match status" value="1"/>
</dbReference>
<protein>
    <submittedName>
        <fullName evidence="2">Ribosomal-protein-alanine N-acetyltransferase</fullName>
    </submittedName>
</protein>
<evidence type="ECO:0000259" key="1">
    <source>
        <dbReference type="PROSITE" id="PS51186"/>
    </source>
</evidence>
<evidence type="ECO:0000313" key="3">
    <source>
        <dbReference type="Proteomes" id="UP000185829"/>
    </source>
</evidence>
<organism evidence="2 3">
    <name type="scientific">Peribacillus simplex</name>
    <dbReference type="NCBI Taxonomy" id="1478"/>
    <lineage>
        <taxon>Bacteria</taxon>
        <taxon>Bacillati</taxon>
        <taxon>Bacillota</taxon>
        <taxon>Bacilli</taxon>
        <taxon>Bacillales</taxon>
        <taxon>Bacillaceae</taxon>
        <taxon>Peribacillus</taxon>
    </lineage>
</organism>
<dbReference type="AlphaFoldDB" id="A0A9X8WN23"/>
<dbReference type="PANTHER" id="PTHR43792">
    <property type="entry name" value="GNAT FAMILY, PUTATIVE (AFU_ORTHOLOGUE AFUA_3G00765)-RELATED-RELATED"/>
    <property type="match status" value="1"/>
</dbReference>
<dbReference type="InterPro" id="IPR000182">
    <property type="entry name" value="GNAT_dom"/>
</dbReference>
<dbReference type="Proteomes" id="UP000185829">
    <property type="component" value="Unassembled WGS sequence"/>
</dbReference>